<dbReference type="RefSeq" id="WP_249480395.1">
    <property type="nucleotide sequence ID" value="NZ_CP097218.1"/>
</dbReference>
<dbReference type="Proteomes" id="UP001055868">
    <property type="component" value="Chromosome"/>
</dbReference>
<feature type="compositionally biased region" description="Basic and acidic residues" evidence="1">
    <location>
        <begin position="1"/>
        <end position="36"/>
    </location>
</feature>
<reference evidence="2" key="1">
    <citation type="submission" date="2022-05" db="EMBL/GenBank/DDBJ databases">
        <title>Genomic analysis of Brachybacterium sp. CBA3104.</title>
        <authorList>
            <person name="Roh S.W."/>
            <person name="Kim Y.B."/>
            <person name="Kim Y."/>
        </authorList>
    </citation>
    <scope>NUCLEOTIDE SEQUENCE</scope>
    <source>
        <strain evidence="2">CBA3104</strain>
    </source>
</reference>
<dbReference type="Gene3D" id="1.25.40.10">
    <property type="entry name" value="Tetratricopeptide repeat domain"/>
    <property type="match status" value="1"/>
</dbReference>
<feature type="compositionally biased region" description="Acidic residues" evidence="1">
    <location>
        <begin position="371"/>
        <end position="390"/>
    </location>
</feature>
<gene>
    <name evidence="2" type="ORF">M4486_06905</name>
</gene>
<evidence type="ECO:0008006" key="4">
    <source>
        <dbReference type="Google" id="ProtNLM"/>
    </source>
</evidence>
<evidence type="ECO:0000313" key="2">
    <source>
        <dbReference type="EMBL" id="UQN31009.1"/>
    </source>
</evidence>
<dbReference type="InterPro" id="IPR011990">
    <property type="entry name" value="TPR-like_helical_dom_sf"/>
</dbReference>
<keyword evidence="3" id="KW-1185">Reference proteome</keyword>
<organism evidence="2 3">
    <name type="scientific">Brachybacterium kimchii</name>
    <dbReference type="NCBI Taxonomy" id="2942909"/>
    <lineage>
        <taxon>Bacteria</taxon>
        <taxon>Bacillati</taxon>
        <taxon>Actinomycetota</taxon>
        <taxon>Actinomycetes</taxon>
        <taxon>Micrococcales</taxon>
        <taxon>Dermabacteraceae</taxon>
        <taxon>Brachybacterium</taxon>
    </lineage>
</organism>
<feature type="region of interest" description="Disordered" evidence="1">
    <location>
        <begin position="268"/>
        <end position="411"/>
    </location>
</feature>
<name>A0ABY4NC39_9MICO</name>
<evidence type="ECO:0000256" key="1">
    <source>
        <dbReference type="SAM" id="MobiDB-lite"/>
    </source>
</evidence>
<protein>
    <recommendedName>
        <fullName evidence="4">Primosomal protein</fullName>
    </recommendedName>
</protein>
<feature type="compositionally biased region" description="Acidic residues" evidence="1">
    <location>
        <begin position="283"/>
        <end position="334"/>
    </location>
</feature>
<accession>A0ABY4NC39</accession>
<feature type="compositionally biased region" description="Basic and acidic residues" evidence="1">
    <location>
        <begin position="268"/>
        <end position="277"/>
    </location>
</feature>
<feature type="region of interest" description="Disordered" evidence="1">
    <location>
        <begin position="1"/>
        <end position="73"/>
    </location>
</feature>
<sequence length="411" mass="45391">MRRDDDRRGPRRDDDRRGPRRYDDRRGPRHDRDQRGGGRFGGPRDSSSQRPGEARRSSRPPEPALDEAITGRELDRDISDELRSLRKETAERTSRHLVAAIAALDEDDLPLALAHAQFAASIGGRVGITREIYGIAAYRSEEFRTAAREFRTAMRISGRVDLLPMLADCERGIGRPERALEIAASDDASTLDVSGTIELMIVVAGAYADTGDIETALGTLDIPALRSKVDGRWQVRLWVAYADLLERAGRGDEAHRWLTLAADADTDHETDAAERLGRPVPEPEVEDLPWDDSEELSVLDAFDDSEDVEESDDSEEQEDGASESDATGEDDPSEADAATSSETDPDTDRTRDPVDGAEDDGGQEREHERAELEDEEHERNEPEEDAQDEAGESRDEAAVTAQADPQQGPRA</sequence>
<evidence type="ECO:0000313" key="3">
    <source>
        <dbReference type="Proteomes" id="UP001055868"/>
    </source>
</evidence>
<proteinExistence type="predicted"/>
<dbReference type="EMBL" id="CP097218">
    <property type="protein sequence ID" value="UQN31009.1"/>
    <property type="molecule type" value="Genomic_DNA"/>
</dbReference>